<evidence type="ECO:0000313" key="2">
    <source>
        <dbReference type="Proteomes" id="UP001500840"/>
    </source>
</evidence>
<reference evidence="2" key="1">
    <citation type="journal article" date="2019" name="Int. J. Syst. Evol. Microbiol.">
        <title>The Global Catalogue of Microorganisms (GCM) 10K type strain sequencing project: providing services to taxonomists for standard genome sequencing and annotation.</title>
        <authorList>
            <consortium name="The Broad Institute Genomics Platform"/>
            <consortium name="The Broad Institute Genome Sequencing Center for Infectious Disease"/>
            <person name="Wu L."/>
            <person name="Ma J."/>
        </authorList>
    </citation>
    <scope>NUCLEOTIDE SEQUENCE [LARGE SCALE GENOMIC DNA]</scope>
    <source>
        <strain evidence="2">JCM 17759</strain>
    </source>
</reference>
<organism evidence="1 2">
    <name type="scientific">Novipirellula rosea</name>
    <dbReference type="NCBI Taxonomy" id="1031540"/>
    <lineage>
        <taxon>Bacteria</taxon>
        <taxon>Pseudomonadati</taxon>
        <taxon>Planctomycetota</taxon>
        <taxon>Planctomycetia</taxon>
        <taxon>Pirellulales</taxon>
        <taxon>Pirellulaceae</taxon>
        <taxon>Novipirellula</taxon>
    </lineage>
</organism>
<sequence>MSTNHQLNTIQRFAKSVGKKKGTVRLAMNSVDPDSSIGETVYKVSQFVDDSTVQIWEVHRTVDLYREVRANTFVIETNGNVSVHGNFCMEFHSNDELLAEIWEEPDLGMVADFKELVDFARMQLTATSHEGLADATTQNNDR</sequence>
<keyword evidence="2" id="KW-1185">Reference proteome</keyword>
<protein>
    <submittedName>
        <fullName evidence="1">Uncharacterized protein</fullName>
    </submittedName>
</protein>
<evidence type="ECO:0000313" key="1">
    <source>
        <dbReference type="EMBL" id="GAA4445444.1"/>
    </source>
</evidence>
<comment type="caution">
    <text evidence="1">The sequence shown here is derived from an EMBL/GenBank/DDBJ whole genome shotgun (WGS) entry which is preliminary data.</text>
</comment>
<dbReference type="Proteomes" id="UP001500840">
    <property type="component" value="Unassembled WGS sequence"/>
</dbReference>
<dbReference type="RefSeq" id="WP_345319090.1">
    <property type="nucleotide sequence ID" value="NZ_BAABGA010000008.1"/>
</dbReference>
<proteinExistence type="predicted"/>
<accession>A0ABP8MAM8</accession>
<name>A0ABP8MAM8_9BACT</name>
<dbReference type="EMBL" id="BAABGA010000008">
    <property type="protein sequence ID" value="GAA4445444.1"/>
    <property type="molecule type" value="Genomic_DNA"/>
</dbReference>
<gene>
    <name evidence="1" type="ORF">GCM10023156_05020</name>
</gene>